<sequence>MLNFREECWQECSLHCPTEVNSHSVTTSHSLQCNETHLSRKGTELQHWKVAYACTWTPLTLPVSHNPRHRLPIQPRPEGVVQAGASGLAWKGPCEMSTMKPSRKLLFVLCPMLVLGFIYYSSGKLHLNVWGQKPVLTSEAELWVMWTLVEGLLTVRSMGEGLRGVSNVAHSGLLT</sequence>
<evidence type="ECO:0000313" key="3">
    <source>
        <dbReference type="Proteomes" id="UP000824540"/>
    </source>
</evidence>
<gene>
    <name evidence="2" type="ORF">JZ751_009386</name>
</gene>
<keyword evidence="3" id="KW-1185">Reference proteome</keyword>
<dbReference type="EMBL" id="JAFBMS010000169">
    <property type="protein sequence ID" value="KAG9333923.1"/>
    <property type="molecule type" value="Genomic_DNA"/>
</dbReference>
<feature type="transmembrane region" description="Helical" evidence="1">
    <location>
        <begin position="105"/>
        <end position="122"/>
    </location>
</feature>
<name>A0A8T2N1F2_9TELE</name>
<evidence type="ECO:0000256" key="1">
    <source>
        <dbReference type="SAM" id="Phobius"/>
    </source>
</evidence>
<protein>
    <submittedName>
        <fullName evidence="2">Uncharacterized protein</fullName>
    </submittedName>
</protein>
<dbReference type="OrthoDB" id="8954816at2759"/>
<keyword evidence="1" id="KW-1133">Transmembrane helix</keyword>
<organism evidence="2 3">
    <name type="scientific">Albula glossodonta</name>
    <name type="common">roundjaw bonefish</name>
    <dbReference type="NCBI Taxonomy" id="121402"/>
    <lineage>
        <taxon>Eukaryota</taxon>
        <taxon>Metazoa</taxon>
        <taxon>Chordata</taxon>
        <taxon>Craniata</taxon>
        <taxon>Vertebrata</taxon>
        <taxon>Euteleostomi</taxon>
        <taxon>Actinopterygii</taxon>
        <taxon>Neopterygii</taxon>
        <taxon>Teleostei</taxon>
        <taxon>Albuliformes</taxon>
        <taxon>Albulidae</taxon>
        <taxon>Albula</taxon>
    </lineage>
</organism>
<keyword evidence="1" id="KW-0812">Transmembrane</keyword>
<proteinExistence type="predicted"/>
<dbReference type="AlphaFoldDB" id="A0A8T2N1F2"/>
<comment type="caution">
    <text evidence="2">The sequence shown here is derived from an EMBL/GenBank/DDBJ whole genome shotgun (WGS) entry which is preliminary data.</text>
</comment>
<reference evidence="2" key="1">
    <citation type="thesis" date="2021" institute="BYU ScholarsArchive" country="Provo, UT, USA">
        <title>Applications of and Algorithms for Genome Assembly and Genomic Analyses with an Emphasis on Marine Teleosts.</title>
        <authorList>
            <person name="Pickett B.D."/>
        </authorList>
    </citation>
    <scope>NUCLEOTIDE SEQUENCE</scope>
    <source>
        <strain evidence="2">HI-2016</strain>
    </source>
</reference>
<evidence type="ECO:0000313" key="2">
    <source>
        <dbReference type="EMBL" id="KAG9333923.1"/>
    </source>
</evidence>
<dbReference type="Proteomes" id="UP000824540">
    <property type="component" value="Unassembled WGS sequence"/>
</dbReference>
<keyword evidence="1" id="KW-0472">Membrane</keyword>
<accession>A0A8T2N1F2</accession>